<keyword evidence="5" id="KW-1185">Reference proteome</keyword>
<organism evidence="4 5">
    <name type="scientific">Amycolatopsis antarctica</name>
    <dbReference type="NCBI Taxonomy" id="1854586"/>
    <lineage>
        <taxon>Bacteria</taxon>
        <taxon>Bacillati</taxon>
        <taxon>Actinomycetota</taxon>
        <taxon>Actinomycetes</taxon>
        <taxon>Pseudonocardiales</taxon>
        <taxon>Pseudonocardiaceae</taxon>
        <taxon>Amycolatopsis</taxon>
    </lineage>
</organism>
<comment type="caution">
    <text evidence="4">The sequence shown here is derived from an EMBL/GenBank/DDBJ whole genome shotgun (WGS) entry which is preliminary data.</text>
</comment>
<dbReference type="PANTHER" id="PTHR16026:SF0">
    <property type="entry name" value="CARTILAGE ACIDIC PROTEIN 1"/>
    <property type="match status" value="1"/>
</dbReference>
<dbReference type="Gene3D" id="2.130.10.130">
    <property type="entry name" value="Integrin alpha, N-terminal"/>
    <property type="match status" value="2"/>
</dbReference>
<dbReference type="Pfam" id="PF13517">
    <property type="entry name" value="FG-GAP_3"/>
    <property type="match status" value="1"/>
</dbReference>
<evidence type="ECO:0000256" key="2">
    <source>
        <dbReference type="SAM" id="MobiDB-lite"/>
    </source>
</evidence>
<dbReference type="InterPro" id="IPR013517">
    <property type="entry name" value="FG-GAP"/>
</dbReference>
<keyword evidence="1" id="KW-0732">Signal</keyword>
<reference evidence="4 5" key="1">
    <citation type="submission" date="2017-07" db="EMBL/GenBank/DDBJ databases">
        <title>Amycolatopsis antarcticus sp. nov., isolated from the surface of an Antarcticus brown macroalga.</title>
        <authorList>
            <person name="Wang J."/>
            <person name="Leiva S."/>
            <person name="Huang J."/>
            <person name="Huang Y."/>
        </authorList>
    </citation>
    <scope>NUCLEOTIDE SEQUENCE [LARGE SCALE GENOMIC DNA]</scope>
    <source>
        <strain evidence="4 5">AU-G6</strain>
    </source>
</reference>
<dbReference type="OrthoDB" id="9816120at2"/>
<sequence length="647" mass="69269">MTTTVRWLRKQLAGLLALVVMAALFVASRLPESSAEEVDELAGGFRFAPLSIAMPSGFPQQEIREVNQDYTDIDAWISSVGAGIAMNDLDGDGLANDLCVTDPRIDQVVVTPTPGARSDRYAPFVLEAGALPMNDVMAPMGCAPGDFNEDGYMDLLVYYWGRTPIVHLARPGEVLLGAGSYQPVELVPGDTGPRYNGPQWNSNAVAIDDFDGDGHLDIYLGNYFQHGPVLDPSVSGGVSMNDSLSNASNGGEDYFFRWAGASGGASPSVSFDRVDDVLPQDLSKGWVLGASANDVDGDHLPELYLAQDHGRDAMLHNRSTPGTIAFEPLQGPSSPLVPKSKRIGADSFKGMAVDWGDLDRDGLYDLFVSNITTSFGIEESNYQFMATPGSRSEMRAQLQAGEAPWEDRSTDEGTAWSGWAWDVKMADFDNSGHLAIAQTNGFVKGQHNRWPQLQELATSNDLVVHDPAWWPNVRAGDDIAGNQRLHLFARKPDGGYVNVAGQLGLDVPVPTRGIATGDADGDGRLDLAVARQWGQPAFYQNQAPDPGAFIGLKLTHEGPPGTPGSPVIGAQVTVTTPDGRTLIERSDGGGGHSGKRSNDVHIGLGDVTGPVTVGVKWRDRAGVVHEQELSLTSGWHSLRLGSQAKEK</sequence>
<dbReference type="Proteomes" id="UP000242444">
    <property type="component" value="Unassembled WGS sequence"/>
</dbReference>
<dbReference type="InterPro" id="IPR027039">
    <property type="entry name" value="Crtac1"/>
</dbReference>
<dbReference type="SUPFAM" id="SSF69318">
    <property type="entry name" value="Integrin alpha N-terminal domain"/>
    <property type="match status" value="1"/>
</dbReference>
<dbReference type="RefSeq" id="WP_094863882.1">
    <property type="nucleotide sequence ID" value="NZ_NKYE01000010.1"/>
</dbReference>
<feature type="region of interest" description="Disordered" evidence="2">
    <location>
        <begin position="582"/>
        <end position="603"/>
    </location>
</feature>
<feature type="domain" description="ASPIC/UnbV" evidence="3">
    <location>
        <begin position="568"/>
        <end position="621"/>
    </location>
</feature>
<evidence type="ECO:0000256" key="1">
    <source>
        <dbReference type="ARBA" id="ARBA00022729"/>
    </source>
</evidence>
<evidence type="ECO:0000313" key="5">
    <source>
        <dbReference type="Proteomes" id="UP000242444"/>
    </source>
</evidence>
<proteinExistence type="predicted"/>
<name>A0A263D3I7_9PSEU</name>
<dbReference type="InterPro" id="IPR028994">
    <property type="entry name" value="Integrin_alpha_N"/>
</dbReference>
<dbReference type="Pfam" id="PF07593">
    <property type="entry name" value="UnbV_ASPIC"/>
    <property type="match status" value="1"/>
</dbReference>
<dbReference type="PANTHER" id="PTHR16026">
    <property type="entry name" value="CARTILAGE ACIDIC PROTEIN 1"/>
    <property type="match status" value="1"/>
</dbReference>
<evidence type="ECO:0000313" key="4">
    <source>
        <dbReference type="EMBL" id="OZM71925.1"/>
    </source>
</evidence>
<evidence type="ECO:0000259" key="3">
    <source>
        <dbReference type="Pfam" id="PF07593"/>
    </source>
</evidence>
<dbReference type="InterPro" id="IPR011519">
    <property type="entry name" value="UnbV_ASPIC"/>
</dbReference>
<dbReference type="InParanoid" id="A0A263D3I7"/>
<dbReference type="AlphaFoldDB" id="A0A263D3I7"/>
<accession>A0A263D3I7</accession>
<protein>
    <submittedName>
        <fullName evidence="4">RNA-binding protein</fullName>
    </submittedName>
</protein>
<dbReference type="EMBL" id="NKYE01000010">
    <property type="protein sequence ID" value="OZM71925.1"/>
    <property type="molecule type" value="Genomic_DNA"/>
</dbReference>
<gene>
    <name evidence="4" type="ORF">CFN78_17405</name>
</gene>